<dbReference type="EMBL" id="CAUWAG010000007">
    <property type="protein sequence ID" value="CAJ2505687.1"/>
    <property type="molecule type" value="Genomic_DNA"/>
</dbReference>
<dbReference type="InterPro" id="IPR057328">
    <property type="entry name" value="RNaseT2L_C"/>
</dbReference>
<dbReference type="GO" id="GO:0006401">
    <property type="term" value="P:RNA catabolic process"/>
    <property type="evidence" value="ECO:0007669"/>
    <property type="project" value="TreeGrafter"/>
</dbReference>
<evidence type="ECO:0000256" key="8">
    <source>
        <dbReference type="ARBA" id="ARBA00022729"/>
    </source>
</evidence>
<keyword evidence="12" id="KW-0325">Glycoprotein</keyword>
<keyword evidence="5" id="KW-0963">Cytoplasm</keyword>
<feature type="active site" evidence="16">
    <location>
        <position position="140"/>
    </location>
</feature>
<dbReference type="PROSITE" id="PS00530">
    <property type="entry name" value="RNASE_T2_1"/>
    <property type="match status" value="1"/>
</dbReference>
<sequence>MALPHTKLAALLGFLGVSQLASPALAGAPKTCASTGAAAQLSCHNTTAVTDTCCFNSPGGSLLQTQFWDTAPAVGPADSWTIHGLWPDHCDGTYDSTCDSKRAYTNISAILTAAGDGDLLDYMKTCITGEEFWEHEWGKHGTCVSTLAPACFTSYQPTEEVPYFFNLTVSLFKSLPTYEWLAAAGITPSSTKTYTLAAIQAALSKNHGGEEVYIGCTSSAVEQVYYYFNVRGNAITGEWVPASPDSSDDGGCPSTGVKYLPKGTGTTPPTTTTTTTGGPSPTATGGVFAGKGYLNAVTGGSTKGCLISGGTWYTTGTCATFTATSSGSGFSLSTSKGDCSAASGSLTCASSVESPGVFAAEGSALLNSAAGADDWFADSVPSGSTQGTVYAAEGSHGTTLQLQWQSV</sequence>
<evidence type="ECO:0000256" key="14">
    <source>
        <dbReference type="ARBA" id="ARBA00025494"/>
    </source>
</evidence>
<dbReference type="AlphaFoldDB" id="A0AAI8YIB8"/>
<dbReference type="GO" id="GO:0005775">
    <property type="term" value="C:vacuolar lumen"/>
    <property type="evidence" value="ECO:0007669"/>
    <property type="project" value="UniProtKB-SubCell"/>
</dbReference>
<gene>
    <name evidence="21" type="ORF">KHLLAP_LOCUS6155</name>
</gene>
<feature type="domain" description="RNase T2-like C-terminal" evidence="20">
    <location>
        <begin position="288"/>
        <end position="405"/>
    </location>
</feature>
<dbReference type="EC" id="4.6.1.19" evidence="4"/>
<comment type="function">
    <text evidence="14">Rnase which modulates cell survival under stress conditions. Released from the vacuole to the cytoplasm during stress to promote tRNA and rRNA cleavage and to activate separately a downstream pathway that promotes cell death. Involved in cell size, vacuolar morphology and growth at high temperatures and high salt concentration.</text>
</comment>
<feature type="chain" id="PRO_5042530497" description="Ribonuclease T2-like" evidence="19">
    <location>
        <begin position="27"/>
        <end position="407"/>
    </location>
</feature>
<dbReference type="InterPro" id="IPR001568">
    <property type="entry name" value="RNase_T2-like"/>
</dbReference>
<comment type="caution">
    <text evidence="21">The sequence shown here is derived from an EMBL/GenBank/DDBJ whole genome shotgun (WGS) entry which is preliminary data.</text>
</comment>
<keyword evidence="7" id="KW-0540">Nuclease</keyword>
<dbReference type="Pfam" id="PF00445">
    <property type="entry name" value="Ribonuclease_T2"/>
    <property type="match status" value="1"/>
</dbReference>
<evidence type="ECO:0000256" key="18">
    <source>
        <dbReference type="SAM" id="MobiDB-lite"/>
    </source>
</evidence>
<dbReference type="PANTHER" id="PTHR11240:SF22">
    <property type="entry name" value="RIBONUCLEASE T2"/>
    <property type="match status" value="1"/>
</dbReference>
<dbReference type="Proteomes" id="UP001295740">
    <property type="component" value="Unassembled WGS sequence"/>
</dbReference>
<keyword evidence="8 19" id="KW-0732">Signal</keyword>
<evidence type="ECO:0000256" key="5">
    <source>
        <dbReference type="ARBA" id="ARBA00022490"/>
    </source>
</evidence>
<keyword evidence="22" id="KW-1185">Reference proteome</keyword>
<dbReference type="CDD" id="cd01061">
    <property type="entry name" value="RNase_T2_euk"/>
    <property type="match status" value="1"/>
</dbReference>
<feature type="compositionally biased region" description="Low complexity" evidence="18">
    <location>
        <begin position="263"/>
        <end position="282"/>
    </location>
</feature>
<dbReference type="InterPro" id="IPR036430">
    <property type="entry name" value="RNase_T2-like_sf"/>
</dbReference>
<evidence type="ECO:0000256" key="1">
    <source>
        <dbReference type="ARBA" id="ARBA00004410"/>
    </source>
</evidence>
<organism evidence="21 22">
    <name type="scientific">Anthostomella pinea</name>
    <dbReference type="NCBI Taxonomy" id="933095"/>
    <lineage>
        <taxon>Eukaryota</taxon>
        <taxon>Fungi</taxon>
        <taxon>Dikarya</taxon>
        <taxon>Ascomycota</taxon>
        <taxon>Pezizomycotina</taxon>
        <taxon>Sordariomycetes</taxon>
        <taxon>Xylariomycetidae</taxon>
        <taxon>Xylariales</taxon>
        <taxon>Xylariaceae</taxon>
        <taxon>Anthostomella</taxon>
    </lineage>
</organism>
<evidence type="ECO:0000313" key="21">
    <source>
        <dbReference type="EMBL" id="CAJ2505687.1"/>
    </source>
</evidence>
<keyword evidence="11" id="KW-1015">Disulfide bond</keyword>
<reference evidence="21" key="1">
    <citation type="submission" date="2023-10" db="EMBL/GenBank/DDBJ databases">
        <authorList>
            <person name="Hackl T."/>
        </authorList>
    </citation>
    <scope>NUCLEOTIDE SEQUENCE</scope>
</reference>
<dbReference type="GO" id="GO:0016787">
    <property type="term" value="F:hydrolase activity"/>
    <property type="evidence" value="ECO:0007669"/>
    <property type="project" value="UniProtKB-KW"/>
</dbReference>
<comment type="subcellular location">
    <subcellularLocation>
        <location evidence="2">Cytoplasm</location>
    </subcellularLocation>
    <subcellularLocation>
        <location evidence="1">Vacuole lumen</location>
    </subcellularLocation>
</comment>
<keyword evidence="10" id="KW-0378">Hydrolase</keyword>
<evidence type="ECO:0000256" key="17">
    <source>
        <dbReference type="RuleBase" id="RU004328"/>
    </source>
</evidence>
<comment type="similarity">
    <text evidence="3 17">Belongs to the RNase T2 family.</text>
</comment>
<dbReference type="GO" id="GO:0033897">
    <property type="term" value="F:ribonuclease T2 activity"/>
    <property type="evidence" value="ECO:0007669"/>
    <property type="project" value="UniProtKB-EC"/>
</dbReference>
<evidence type="ECO:0000256" key="10">
    <source>
        <dbReference type="ARBA" id="ARBA00022801"/>
    </source>
</evidence>
<evidence type="ECO:0000256" key="12">
    <source>
        <dbReference type="ARBA" id="ARBA00023180"/>
    </source>
</evidence>
<evidence type="ECO:0000256" key="16">
    <source>
        <dbReference type="PIRSR" id="PIRSR633697-1"/>
    </source>
</evidence>
<dbReference type="GO" id="GO:0005576">
    <property type="term" value="C:extracellular region"/>
    <property type="evidence" value="ECO:0007669"/>
    <property type="project" value="TreeGrafter"/>
</dbReference>
<evidence type="ECO:0000256" key="7">
    <source>
        <dbReference type="ARBA" id="ARBA00022722"/>
    </source>
</evidence>
<name>A0AAI8YIB8_9PEZI</name>
<feature type="active site" evidence="16">
    <location>
        <position position="83"/>
    </location>
</feature>
<evidence type="ECO:0000256" key="4">
    <source>
        <dbReference type="ARBA" id="ARBA00012571"/>
    </source>
</evidence>
<feature type="region of interest" description="Disordered" evidence="18">
    <location>
        <begin position="258"/>
        <end position="282"/>
    </location>
</feature>
<dbReference type="PROSITE" id="PS00531">
    <property type="entry name" value="RNASE_T2_2"/>
    <property type="match status" value="1"/>
</dbReference>
<evidence type="ECO:0000256" key="2">
    <source>
        <dbReference type="ARBA" id="ARBA00004496"/>
    </source>
</evidence>
<evidence type="ECO:0000256" key="13">
    <source>
        <dbReference type="ARBA" id="ARBA00023239"/>
    </source>
</evidence>
<feature type="active site" evidence="16">
    <location>
        <position position="136"/>
    </location>
</feature>
<dbReference type="InterPro" id="IPR033130">
    <property type="entry name" value="RNase_T2_His_AS_2"/>
</dbReference>
<evidence type="ECO:0000313" key="22">
    <source>
        <dbReference type="Proteomes" id="UP001295740"/>
    </source>
</evidence>
<protein>
    <recommendedName>
        <fullName evidence="15">Ribonuclease T2-like</fullName>
        <ecNumber evidence="4">4.6.1.19</ecNumber>
    </recommendedName>
</protein>
<evidence type="ECO:0000256" key="11">
    <source>
        <dbReference type="ARBA" id="ARBA00023157"/>
    </source>
</evidence>
<dbReference type="Gene3D" id="3.90.730.10">
    <property type="entry name" value="Ribonuclease T2-like"/>
    <property type="match status" value="1"/>
</dbReference>
<dbReference type="InterPro" id="IPR033697">
    <property type="entry name" value="Ribonuclease_T2_eukaryotic"/>
</dbReference>
<evidence type="ECO:0000256" key="19">
    <source>
        <dbReference type="SAM" id="SignalP"/>
    </source>
</evidence>
<keyword evidence="9" id="KW-0255">Endonuclease</keyword>
<keyword evidence="13" id="KW-0456">Lyase</keyword>
<evidence type="ECO:0000256" key="9">
    <source>
        <dbReference type="ARBA" id="ARBA00022759"/>
    </source>
</evidence>
<dbReference type="GO" id="GO:0003723">
    <property type="term" value="F:RNA binding"/>
    <property type="evidence" value="ECO:0007669"/>
    <property type="project" value="InterPro"/>
</dbReference>
<accession>A0AAI8YIB8</accession>
<dbReference type="Pfam" id="PF25488">
    <property type="entry name" value="RNaseT2L_C"/>
    <property type="match status" value="1"/>
</dbReference>
<evidence type="ECO:0000259" key="20">
    <source>
        <dbReference type="Pfam" id="PF25488"/>
    </source>
</evidence>
<feature type="signal peptide" evidence="19">
    <location>
        <begin position="1"/>
        <end position="26"/>
    </location>
</feature>
<proteinExistence type="inferred from homology"/>
<dbReference type="FunFam" id="3.90.730.10:FF:000004">
    <property type="entry name" value="Ribonuclease T2-like"/>
    <property type="match status" value="1"/>
</dbReference>
<dbReference type="SUPFAM" id="SSF55895">
    <property type="entry name" value="Ribonuclease Rh-like"/>
    <property type="match status" value="1"/>
</dbReference>
<evidence type="ECO:0000256" key="15">
    <source>
        <dbReference type="ARBA" id="ARBA00071169"/>
    </source>
</evidence>
<keyword evidence="6" id="KW-0926">Vacuole</keyword>
<dbReference type="PANTHER" id="PTHR11240">
    <property type="entry name" value="RIBONUCLEASE T2"/>
    <property type="match status" value="1"/>
</dbReference>
<evidence type="ECO:0000256" key="6">
    <source>
        <dbReference type="ARBA" id="ARBA00022554"/>
    </source>
</evidence>
<dbReference type="InterPro" id="IPR018188">
    <property type="entry name" value="RNase_T2_His_AS_1"/>
</dbReference>
<evidence type="ECO:0000256" key="3">
    <source>
        <dbReference type="ARBA" id="ARBA00007469"/>
    </source>
</evidence>